<dbReference type="GO" id="GO:0003700">
    <property type="term" value="F:DNA-binding transcription factor activity"/>
    <property type="evidence" value="ECO:0007669"/>
    <property type="project" value="InterPro"/>
</dbReference>
<dbReference type="PROSITE" id="PS50039">
    <property type="entry name" value="FORK_HEAD_3"/>
    <property type="match status" value="1"/>
</dbReference>
<dbReference type="GO" id="GO:0043565">
    <property type="term" value="F:sequence-specific DNA binding"/>
    <property type="evidence" value="ECO:0007669"/>
    <property type="project" value="InterPro"/>
</dbReference>
<accession>A0A183JHZ9</accession>
<evidence type="ECO:0000313" key="6">
    <source>
        <dbReference type="Proteomes" id="UP000279833"/>
    </source>
</evidence>
<feature type="region of interest" description="Disordered" evidence="3">
    <location>
        <begin position="61"/>
        <end position="90"/>
    </location>
</feature>
<feature type="compositionally biased region" description="Polar residues" evidence="3">
    <location>
        <begin position="228"/>
        <end position="247"/>
    </location>
</feature>
<dbReference type="SMART" id="SM00339">
    <property type="entry name" value="FH"/>
    <property type="match status" value="1"/>
</dbReference>
<evidence type="ECO:0000313" key="7">
    <source>
        <dbReference type="WBParaSite" id="SCUD_0000232201-mRNA-1"/>
    </source>
</evidence>
<feature type="DNA-binding region" description="Fork-head" evidence="2">
    <location>
        <begin position="104"/>
        <end position="183"/>
    </location>
</feature>
<proteinExistence type="predicted"/>
<dbReference type="Pfam" id="PF00250">
    <property type="entry name" value="Forkhead"/>
    <property type="match status" value="1"/>
</dbReference>
<keyword evidence="1 2" id="KW-0238">DNA-binding</keyword>
<dbReference type="AlphaFoldDB" id="A0A183JHZ9"/>
<evidence type="ECO:0000313" key="5">
    <source>
        <dbReference type="EMBL" id="VDO73741.1"/>
    </source>
</evidence>
<sequence>MDSENSLVMTCENLAYTSSSSQQQTSLSSAVIVVPAVVSSSTGTSSLTSVMTTAAVTTIPTTTTSQTTKTTATSSTNGTSSTANNNNNNTSLAQRQYYRSHCARPRFTYANLIRQAILESPGQQLSLSAIYVWLQREFAYFRQNEATWKRRDDSVLWTRRRNCSSHSGKCSDAVQRSMKCTYWIGISWIQDHQSILQNKEGGNQNECYALTNDSDEDNKDKTHKSSYGCHSTNNGRNQDGHQTNQGGKATLPDNIPPEALKSDIEVTASMLHTLFKKIWEEEQVPTDWKEGYLIKIPKKGDPSKCENYRGITLLSVPGKVFNRVLLNQMTDSVDAQLRDQQVGFRKDRSCKDRIATLRIVVEQSSEWNSSLYINFLDYEKAFDSVDRRTLWIVNIMENSYDGL</sequence>
<reference evidence="5 6" key="2">
    <citation type="submission" date="2018-11" db="EMBL/GenBank/DDBJ databases">
        <authorList>
            <consortium name="Pathogen Informatics"/>
        </authorList>
    </citation>
    <scope>NUCLEOTIDE SEQUENCE [LARGE SCALE GENOMIC DNA]</scope>
    <source>
        <strain evidence="5">Dakar</strain>
        <strain evidence="6">Dakar, Senegal</strain>
    </source>
</reference>
<dbReference type="GO" id="GO:0005634">
    <property type="term" value="C:nucleus"/>
    <property type="evidence" value="ECO:0007669"/>
    <property type="project" value="UniProtKB-SubCell"/>
</dbReference>
<dbReference type="InterPro" id="IPR000477">
    <property type="entry name" value="RT_dom"/>
</dbReference>
<feature type="domain" description="Fork-head" evidence="4">
    <location>
        <begin position="104"/>
        <end position="183"/>
    </location>
</feature>
<keyword evidence="2" id="KW-0539">Nucleus</keyword>
<dbReference type="CDD" id="cd01650">
    <property type="entry name" value="RT_nLTR_like"/>
    <property type="match status" value="1"/>
</dbReference>
<organism evidence="7">
    <name type="scientific">Schistosoma curassoni</name>
    <dbReference type="NCBI Taxonomy" id="6186"/>
    <lineage>
        <taxon>Eukaryota</taxon>
        <taxon>Metazoa</taxon>
        <taxon>Spiralia</taxon>
        <taxon>Lophotrochozoa</taxon>
        <taxon>Platyhelminthes</taxon>
        <taxon>Trematoda</taxon>
        <taxon>Digenea</taxon>
        <taxon>Strigeidida</taxon>
        <taxon>Schistosomatoidea</taxon>
        <taxon>Schistosomatidae</taxon>
        <taxon>Schistosoma</taxon>
    </lineage>
</organism>
<reference evidence="7" key="1">
    <citation type="submission" date="2016-06" db="UniProtKB">
        <authorList>
            <consortium name="WormBaseParasite"/>
        </authorList>
    </citation>
    <scope>IDENTIFICATION</scope>
</reference>
<comment type="subcellular location">
    <subcellularLocation>
        <location evidence="2">Nucleus</location>
    </subcellularLocation>
</comment>
<dbReference type="PANTHER" id="PTHR19446">
    <property type="entry name" value="REVERSE TRANSCRIPTASES"/>
    <property type="match status" value="1"/>
</dbReference>
<evidence type="ECO:0000259" key="4">
    <source>
        <dbReference type="PROSITE" id="PS50039"/>
    </source>
</evidence>
<evidence type="ECO:0000256" key="1">
    <source>
        <dbReference type="ARBA" id="ARBA00023125"/>
    </source>
</evidence>
<protein>
    <submittedName>
        <fullName evidence="7">Fork-head domain-containing protein</fullName>
    </submittedName>
</protein>
<dbReference type="Proteomes" id="UP000279833">
    <property type="component" value="Unassembled WGS sequence"/>
</dbReference>
<evidence type="ECO:0000256" key="2">
    <source>
        <dbReference type="PROSITE-ProRule" id="PRU00089"/>
    </source>
</evidence>
<gene>
    <name evidence="5" type="ORF">SCUD_LOCUS2323</name>
</gene>
<dbReference type="Gene3D" id="1.10.10.10">
    <property type="entry name" value="Winged helix-like DNA-binding domain superfamily/Winged helix DNA-binding domain"/>
    <property type="match status" value="1"/>
</dbReference>
<evidence type="ECO:0000256" key="3">
    <source>
        <dbReference type="SAM" id="MobiDB-lite"/>
    </source>
</evidence>
<dbReference type="InterPro" id="IPR036390">
    <property type="entry name" value="WH_DNA-bd_sf"/>
</dbReference>
<dbReference type="SUPFAM" id="SSF46785">
    <property type="entry name" value="Winged helix' DNA-binding domain"/>
    <property type="match status" value="1"/>
</dbReference>
<dbReference type="InterPro" id="IPR036388">
    <property type="entry name" value="WH-like_DNA-bd_sf"/>
</dbReference>
<dbReference type="STRING" id="6186.A0A183JHZ9"/>
<dbReference type="WBParaSite" id="SCUD_0000232201-mRNA-1">
    <property type="protein sequence ID" value="SCUD_0000232201-mRNA-1"/>
    <property type="gene ID" value="SCUD_0000232201"/>
</dbReference>
<keyword evidence="6" id="KW-1185">Reference proteome</keyword>
<feature type="region of interest" description="Disordered" evidence="3">
    <location>
        <begin position="207"/>
        <end position="256"/>
    </location>
</feature>
<dbReference type="Pfam" id="PF00078">
    <property type="entry name" value="RVT_1"/>
    <property type="match status" value="1"/>
</dbReference>
<dbReference type="InterPro" id="IPR001766">
    <property type="entry name" value="Fork_head_dom"/>
</dbReference>
<dbReference type="EMBL" id="UZAK01002200">
    <property type="protein sequence ID" value="VDO73741.1"/>
    <property type="molecule type" value="Genomic_DNA"/>
</dbReference>
<name>A0A183JHZ9_9TREM</name>